<dbReference type="RefSeq" id="WP_107044283.1">
    <property type="nucleotide sequence ID" value="NZ_NWTX01000011.1"/>
</dbReference>
<keyword evidence="3" id="KW-1185">Reference proteome</keyword>
<dbReference type="AlphaFoldDB" id="A0A2T3G9P7"/>
<reference evidence="3" key="1">
    <citation type="submission" date="2017-09" db="EMBL/GenBank/DDBJ databases">
        <authorList>
            <person name="Sela D.A."/>
            <person name="Albert K."/>
        </authorList>
    </citation>
    <scope>NUCLEOTIDE SEQUENCE [LARGE SCALE GENOMIC DNA]</scope>
    <source>
        <strain evidence="3">UMA51805</strain>
    </source>
</reference>
<dbReference type="EMBL" id="NWTX01000011">
    <property type="protein sequence ID" value="PST46193.1"/>
    <property type="molecule type" value="Genomic_DNA"/>
</dbReference>
<evidence type="ECO:0000313" key="3">
    <source>
        <dbReference type="Proteomes" id="UP000240228"/>
    </source>
</evidence>
<protein>
    <submittedName>
        <fullName evidence="2">Uncharacterized protein</fullName>
    </submittedName>
</protein>
<proteinExistence type="predicted"/>
<comment type="caution">
    <text evidence="2">The sequence shown here is derived from an EMBL/GenBank/DDBJ whole genome shotgun (WGS) entry which is preliminary data.</text>
</comment>
<dbReference type="Gene3D" id="3.90.1570.30">
    <property type="match status" value="1"/>
</dbReference>
<evidence type="ECO:0000313" key="2">
    <source>
        <dbReference type="EMBL" id="PST46193.1"/>
    </source>
</evidence>
<feature type="region of interest" description="Disordered" evidence="1">
    <location>
        <begin position="186"/>
        <end position="205"/>
    </location>
</feature>
<feature type="region of interest" description="Disordered" evidence="1">
    <location>
        <begin position="309"/>
        <end position="335"/>
    </location>
</feature>
<evidence type="ECO:0000256" key="1">
    <source>
        <dbReference type="SAM" id="MobiDB-lite"/>
    </source>
</evidence>
<accession>A0A2T3G9P7</accession>
<feature type="compositionally biased region" description="Basic residues" evidence="1">
    <location>
        <begin position="321"/>
        <end position="335"/>
    </location>
</feature>
<reference evidence="2 3" key="2">
    <citation type="submission" date="2018-03" db="EMBL/GenBank/DDBJ databases">
        <title>The comparative genomics of Bifidobacterium callitrichos reflects dietary carbohydrate utilization within the common marmoset gut.</title>
        <authorList>
            <person name="Rani A."/>
        </authorList>
    </citation>
    <scope>NUCLEOTIDE SEQUENCE [LARGE SCALE GENOMIC DNA]</scope>
    <source>
        <strain evidence="2 3">UMA51805</strain>
    </source>
</reference>
<organism evidence="2 3">
    <name type="scientific">Bifidobacterium callitrichos</name>
    <dbReference type="NCBI Taxonomy" id="762209"/>
    <lineage>
        <taxon>Bacteria</taxon>
        <taxon>Bacillati</taxon>
        <taxon>Actinomycetota</taxon>
        <taxon>Actinomycetes</taxon>
        <taxon>Bifidobacteriales</taxon>
        <taxon>Bifidobacteriaceae</taxon>
        <taxon>Bifidobacterium</taxon>
    </lineage>
</organism>
<gene>
    <name evidence="2" type="ORF">CPA40_07060</name>
</gene>
<name>A0A2T3G9P7_9BIFI</name>
<sequence>MGNFTYLLNNAEYGLFAQACVDAENAFYLSPTISAMATRRAFELAVKWMYAADSAITPPYKDNLQSLVHEPTFIQAIGNEQLWQSFQYIIKNGNMATHREVRIKPENTLFALKLLFTFTQWIDYTYGSDYRRRTFDPKQIPTVTYTLSAEEIKRKEEAARKEYQAQIGEKDAHIEALEQRVRELSEQLAERKAAPHTAQEPEPTIDLNEYETRTKFIDQDLARVGWNMDRDVICERPVNDMDGEPGKTGRIDYLLNGRNGKPLAIIEAKRTSRDVREGLTQALRCRLHRARIRRPAACVPLQRLSDPIRGRRPWQPETRRRGVLPRRYGTHHATP</sequence>
<dbReference type="Proteomes" id="UP000240228">
    <property type="component" value="Unassembled WGS sequence"/>
</dbReference>